<organism evidence="1 2">
    <name type="scientific">Coccidioides immitis RMSCC 3703</name>
    <dbReference type="NCBI Taxonomy" id="454286"/>
    <lineage>
        <taxon>Eukaryota</taxon>
        <taxon>Fungi</taxon>
        <taxon>Dikarya</taxon>
        <taxon>Ascomycota</taxon>
        <taxon>Pezizomycotina</taxon>
        <taxon>Eurotiomycetes</taxon>
        <taxon>Eurotiomycetidae</taxon>
        <taxon>Onygenales</taxon>
        <taxon>Onygenaceae</taxon>
        <taxon>Coccidioides</taxon>
    </lineage>
</organism>
<sequence>MSVWGRTWSRTSTLSKLGRKGCERSISFWSLPEHGENSGILPRPTTEDTEQLSQDFLKRSTLQIMQSASTTSQFTQYRNMYNSCRFSGVISTSHEILESTKILRSKQANSQRRVSGYPYAGAAVNIIATKGTEGEGAQGITKFHA</sequence>
<reference evidence="2" key="1">
    <citation type="journal article" date="2010" name="Genome Res.">
        <title>Population genomic sequencing of Coccidioides fungi reveals recent hybridization and transposon control.</title>
        <authorList>
            <person name="Neafsey D.E."/>
            <person name="Barker B.M."/>
            <person name="Sharpton T.J."/>
            <person name="Stajich J.E."/>
            <person name="Park D.J."/>
            <person name="Whiston E."/>
            <person name="Hung C.-Y."/>
            <person name="McMahan C."/>
            <person name="White J."/>
            <person name="Sykes S."/>
            <person name="Heiman D."/>
            <person name="Young S."/>
            <person name="Zeng Q."/>
            <person name="Abouelleil A."/>
            <person name="Aftuck L."/>
            <person name="Bessette D."/>
            <person name="Brown A."/>
            <person name="FitzGerald M."/>
            <person name="Lui A."/>
            <person name="Macdonald J.P."/>
            <person name="Priest M."/>
            <person name="Orbach M.J."/>
            <person name="Galgiani J.N."/>
            <person name="Kirkland T.N."/>
            <person name="Cole G.T."/>
            <person name="Birren B.W."/>
            <person name="Henn M.R."/>
            <person name="Taylor J.W."/>
            <person name="Rounsley S.D."/>
        </authorList>
    </citation>
    <scope>NUCLEOTIDE SEQUENCE [LARGE SCALE GENOMIC DNA]</scope>
    <source>
        <strain evidence="2">RMSCC 3703</strain>
    </source>
</reference>
<name>A0A0J8R6Q3_COCIT</name>
<dbReference type="AlphaFoldDB" id="A0A0J8R6Q3"/>
<evidence type="ECO:0000313" key="1">
    <source>
        <dbReference type="EMBL" id="KMU80521.1"/>
    </source>
</evidence>
<dbReference type="EMBL" id="DS268124">
    <property type="protein sequence ID" value="KMU80521.1"/>
    <property type="molecule type" value="Genomic_DNA"/>
</dbReference>
<protein>
    <submittedName>
        <fullName evidence="1">Uncharacterized protein</fullName>
    </submittedName>
</protein>
<gene>
    <name evidence="1" type="ORF">CISG_02372</name>
</gene>
<evidence type="ECO:0000313" key="2">
    <source>
        <dbReference type="Proteomes" id="UP000054559"/>
    </source>
</evidence>
<proteinExistence type="predicted"/>
<dbReference type="Proteomes" id="UP000054559">
    <property type="component" value="Unassembled WGS sequence"/>
</dbReference>
<accession>A0A0J8R6Q3</accession>